<feature type="signal peptide" evidence="1">
    <location>
        <begin position="1"/>
        <end position="27"/>
    </location>
</feature>
<sequence>MAVKNFSCTVVFFIFLTIISSYFTVNGNEINLGNLAEIFSTLAGGEGCVFRCPKGSPKRNPGHKPTSNGCGSYGVKFDTSQYPGFEGCCNTHDECYDTCNNEREDCDKQFQECLKDSCLFHTVKGGVEKKLSRKKLKDCEGIADVMYAGTLGLGCGSYLEAQRNACLCDGKTLSKKQMQKIQQNEL</sequence>
<reference evidence="2" key="1">
    <citation type="submission" date="2021-01" db="UniProtKB">
        <authorList>
            <consortium name="EnsemblMetazoa"/>
        </authorList>
    </citation>
    <scope>IDENTIFICATION</scope>
</reference>
<dbReference type="GeneID" id="136821855"/>
<evidence type="ECO:0000313" key="3">
    <source>
        <dbReference type="Proteomes" id="UP000594262"/>
    </source>
</evidence>
<evidence type="ECO:0000313" key="2">
    <source>
        <dbReference type="EnsemblMetazoa" id="CLYHEMP015818.1"/>
    </source>
</evidence>
<dbReference type="InterPro" id="IPR010711">
    <property type="entry name" value="PLA2G12"/>
</dbReference>
<keyword evidence="1" id="KW-0732">Signal</keyword>
<dbReference type="GO" id="GO:0004623">
    <property type="term" value="F:phospholipase A2 activity"/>
    <property type="evidence" value="ECO:0007669"/>
    <property type="project" value="InterPro"/>
</dbReference>
<dbReference type="AlphaFoldDB" id="A0A7M5X0H5"/>
<dbReference type="GO" id="GO:0006644">
    <property type="term" value="P:phospholipid metabolic process"/>
    <property type="evidence" value="ECO:0007669"/>
    <property type="project" value="InterPro"/>
</dbReference>
<evidence type="ECO:0008006" key="4">
    <source>
        <dbReference type="Google" id="ProtNLM"/>
    </source>
</evidence>
<dbReference type="RefSeq" id="XP_066934200.1">
    <property type="nucleotide sequence ID" value="XM_067078099.1"/>
</dbReference>
<keyword evidence="3" id="KW-1185">Reference proteome</keyword>
<proteinExistence type="predicted"/>
<dbReference type="PANTHER" id="PTHR12824">
    <property type="entry name" value="GROUP XII SECRETORY PHOSPHOLIPASE A2 FAMILY MEMBER"/>
    <property type="match status" value="1"/>
</dbReference>
<dbReference type="EnsemblMetazoa" id="CLYHEMT015818.1">
    <property type="protein sequence ID" value="CLYHEMP015818.1"/>
    <property type="gene ID" value="CLYHEMG015818"/>
</dbReference>
<dbReference type="GO" id="GO:0016042">
    <property type="term" value="P:lipid catabolic process"/>
    <property type="evidence" value="ECO:0007669"/>
    <property type="project" value="InterPro"/>
</dbReference>
<organism evidence="2 3">
    <name type="scientific">Clytia hemisphaerica</name>
    <dbReference type="NCBI Taxonomy" id="252671"/>
    <lineage>
        <taxon>Eukaryota</taxon>
        <taxon>Metazoa</taxon>
        <taxon>Cnidaria</taxon>
        <taxon>Hydrozoa</taxon>
        <taxon>Hydroidolina</taxon>
        <taxon>Leptothecata</taxon>
        <taxon>Obeliida</taxon>
        <taxon>Clytiidae</taxon>
        <taxon>Clytia</taxon>
    </lineage>
</organism>
<accession>A0A7M5X0H5</accession>
<feature type="chain" id="PRO_5029738833" description="Phospholipase A2" evidence="1">
    <location>
        <begin position="28"/>
        <end position="186"/>
    </location>
</feature>
<evidence type="ECO:0000256" key="1">
    <source>
        <dbReference type="SAM" id="SignalP"/>
    </source>
</evidence>
<dbReference type="Pfam" id="PF06951">
    <property type="entry name" value="PLA2G12"/>
    <property type="match status" value="1"/>
</dbReference>
<dbReference type="PANTHER" id="PTHR12824:SF8">
    <property type="entry name" value="GXIVSPLA2, ISOFORM A"/>
    <property type="match status" value="1"/>
</dbReference>
<dbReference type="SUPFAM" id="SSF48619">
    <property type="entry name" value="Phospholipase A2, PLA2"/>
    <property type="match status" value="1"/>
</dbReference>
<name>A0A7M5X0H5_9CNID</name>
<dbReference type="Proteomes" id="UP000594262">
    <property type="component" value="Unplaced"/>
</dbReference>
<dbReference type="Gene3D" id="1.20.90.10">
    <property type="entry name" value="Phospholipase A2 domain"/>
    <property type="match status" value="1"/>
</dbReference>
<dbReference type="GO" id="GO:0005509">
    <property type="term" value="F:calcium ion binding"/>
    <property type="evidence" value="ECO:0007669"/>
    <property type="project" value="InterPro"/>
</dbReference>
<dbReference type="OrthoDB" id="3935740at2759"/>
<dbReference type="GO" id="GO:0005576">
    <property type="term" value="C:extracellular region"/>
    <property type="evidence" value="ECO:0007669"/>
    <property type="project" value="InterPro"/>
</dbReference>
<protein>
    <recommendedName>
        <fullName evidence="4">Phospholipase A2</fullName>
    </recommendedName>
</protein>
<dbReference type="GO" id="GO:0050482">
    <property type="term" value="P:arachidonate secretion"/>
    <property type="evidence" value="ECO:0007669"/>
    <property type="project" value="InterPro"/>
</dbReference>
<dbReference type="InterPro" id="IPR036444">
    <property type="entry name" value="PLipase_A2_dom_sf"/>
</dbReference>